<organism evidence="1">
    <name type="scientific">hydrocarbon metagenome</name>
    <dbReference type="NCBI Taxonomy" id="938273"/>
    <lineage>
        <taxon>unclassified sequences</taxon>
        <taxon>metagenomes</taxon>
        <taxon>ecological metagenomes</taxon>
    </lineage>
</organism>
<dbReference type="SUPFAM" id="SSF46785">
    <property type="entry name" value="Winged helix' DNA-binding domain"/>
    <property type="match status" value="1"/>
</dbReference>
<evidence type="ECO:0000313" key="1">
    <source>
        <dbReference type="EMBL" id="KUG05667.1"/>
    </source>
</evidence>
<dbReference type="EMBL" id="LNQE01001785">
    <property type="protein sequence ID" value="KUG05667.1"/>
    <property type="molecule type" value="Genomic_DNA"/>
</dbReference>
<dbReference type="InterPro" id="IPR036390">
    <property type="entry name" value="WH_DNA-bd_sf"/>
</dbReference>
<comment type="caution">
    <text evidence="1">The sequence shown here is derived from an EMBL/GenBank/DDBJ whole genome shotgun (WGS) entry which is preliminary data.</text>
</comment>
<proteinExistence type="predicted"/>
<sequence length="138" mass="16124">MRASEIFNALKDLNPATITRLLRAMDEAKVIIKEPCKKVKGQRGSPWVFYRLPEYYDPNQSRTREELIQVIDQYNKWLSEALERGNICREILAEYTRGLGDPDKLIKERLAHYRVRKEEVKKEMMGAGLKIPDPCESL</sequence>
<reference evidence="1" key="1">
    <citation type="journal article" date="2015" name="Proc. Natl. Acad. Sci. U.S.A.">
        <title>Networks of energetic and metabolic interactions define dynamics in microbial communities.</title>
        <authorList>
            <person name="Embree M."/>
            <person name="Liu J.K."/>
            <person name="Al-Bassam M.M."/>
            <person name="Zengler K."/>
        </authorList>
    </citation>
    <scope>NUCLEOTIDE SEQUENCE</scope>
</reference>
<protein>
    <submittedName>
        <fullName evidence="1">Uncharacterized protein</fullName>
    </submittedName>
</protein>
<gene>
    <name evidence="1" type="ORF">ASZ90_016900</name>
</gene>
<name>A0A0W8EB89_9ZZZZ</name>
<accession>A0A0W8EB89</accession>
<dbReference type="AlphaFoldDB" id="A0A0W8EB89"/>